<feature type="transmembrane region" description="Helical" evidence="6">
    <location>
        <begin position="446"/>
        <end position="467"/>
    </location>
</feature>
<feature type="transmembrane region" description="Helical" evidence="6">
    <location>
        <begin position="282"/>
        <end position="304"/>
    </location>
</feature>
<feature type="compositionally biased region" description="Polar residues" evidence="5">
    <location>
        <begin position="89"/>
        <end position="105"/>
    </location>
</feature>
<evidence type="ECO:0000256" key="4">
    <source>
        <dbReference type="ARBA" id="ARBA00023136"/>
    </source>
</evidence>
<comment type="caution">
    <text evidence="8">The sequence shown here is derived from an EMBL/GenBank/DDBJ whole genome shotgun (WGS) entry which is preliminary data.</text>
</comment>
<feature type="transmembrane region" description="Helical" evidence="6">
    <location>
        <begin position="539"/>
        <end position="558"/>
    </location>
</feature>
<evidence type="ECO:0000256" key="6">
    <source>
        <dbReference type="SAM" id="Phobius"/>
    </source>
</evidence>
<feature type="region of interest" description="Disordered" evidence="5">
    <location>
        <begin position="83"/>
        <end position="105"/>
    </location>
</feature>
<dbReference type="InterPro" id="IPR000595">
    <property type="entry name" value="cNMP-bd_dom"/>
</dbReference>
<feature type="region of interest" description="Disordered" evidence="5">
    <location>
        <begin position="740"/>
        <end position="769"/>
    </location>
</feature>
<dbReference type="InterPro" id="IPR011547">
    <property type="entry name" value="SLC26A/SulP_dom"/>
</dbReference>
<keyword evidence="2 6" id="KW-0812">Transmembrane</keyword>
<keyword evidence="9" id="KW-1185">Reference proteome</keyword>
<feature type="transmembrane region" description="Helical" evidence="6">
    <location>
        <begin position="564"/>
        <end position="583"/>
    </location>
</feature>
<evidence type="ECO:0000256" key="5">
    <source>
        <dbReference type="SAM" id="MobiDB-lite"/>
    </source>
</evidence>
<dbReference type="Pfam" id="PF00027">
    <property type="entry name" value="cNMP_binding"/>
    <property type="match status" value="1"/>
</dbReference>
<dbReference type="PANTHER" id="PTHR43310:SF2">
    <property type="entry name" value="SLC26A_SULP TRANSPORTER DOMAIN-CONTAINING PROTEIN"/>
    <property type="match status" value="1"/>
</dbReference>
<dbReference type="Gene3D" id="3.30.750.24">
    <property type="entry name" value="STAS domain"/>
    <property type="match status" value="1"/>
</dbReference>
<feature type="transmembrane region" description="Helical" evidence="6">
    <location>
        <begin position="360"/>
        <end position="378"/>
    </location>
</feature>
<dbReference type="AlphaFoldDB" id="A0ABD3PUH2"/>
<dbReference type="Proteomes" id="UP001516023">
    <property type="component" value="Unassembled WGS sequence"/>
</dbReference>
<gene>
    <name evidence="8" type="ORF">HJC23_002431</name>
</gene>
<name>A0ABD3PUH2_9STRA</name>
<accession>A0ABD3PUH2</accession>
<dbReference type="SUPFAM" id="SSF51206">
    <property type="entry name" value="cAMP-binding domain-like"/>
    <property type="match status" value="1"/>
</dbReference>
<evidence type="ECO:0000256" key="3">
    <source>
        <dbReference type="ARBA" id="ARBA00022989"/>
    </source>
</evidence>
<dbReference type="Gene3D" id="2.60.120.10">
    <property type="entry name" value="Jelly Rolls"/>
    <property type="match status" value="1"/>
</dbReference>
<evidence type="ECO:0000313" key="9">
    <source>
        <dbReference type="Proteomes" id="UP001516023"/>
    </source>
</evidence>
<dbReference type="InterPro" id="IPR018490">
    <property type="entry name" value="cNMP-bd_dom_sf"/>
</dbReference>
<keyword evidence="3 6" id="KW-1133">Transmembrane helix</keyword>
<feature type="compositionally biased region" description="Basic and acidic residues" evidence="5">
    <location>
        <begin position="157"/>
        <end position="174"/>
    </location>
</feature>
<feature type="transmembrane region" description="Helical" evidence="6">
    <location>
        <begin position="385"/>
        <end position="409"/>
    </location>
</feature>
<feature type="compositionally biased region" description="Basic and acidic residues" evidence="5">
    <location>
        <begin position="753"/>
        <end position="769"/>
    </location>
</feature>
<dbReference type="EMBL" id="JABMIG020000109">
    <property type="protein sequence ID" value="KAL3791800.1"/>
    <property type="molecule type" value="Genomic_DNA"/>
</dbReference>
<reference evidence="8 9" key="1">
    <citation type="journal article" date="2020" name="G3 (Bethesda)">
        <title>Improved Reference Genome for Cyclotella cryptica CCMP332, a Model for Cell Wall Morphogenesis, Salinity Adaptation, and Lipid Production in Diatoms (Bacillariophyta).</title>
        <authorList>
            <person name="Roberts W.R."/>
            <person name="Downey K.M."/>
            <person name="Ruck E.C."/>
            <person name="Traller J.C."/>
            <person name="Alverson A.J."/>
        </authorList>
    </citation>
    <scope>NUCLEOTIDE SEQUENCE [LARGE SCALE GENOMIC DNA]</scope>
    <source>
        <strain evidence="8 9">CCMP332</strain>
    </source>
</reference>
<dbReference type="InterPro" id="IPR036513">
    <property type="entry name" value="STAS_dom_sf"/>
</dbReference>
<dbReference type="GO" id="GO:0016020">
    <property type="term" value="C:membrane"/>
    <property type="evidence" value="ECO:0007669"/>
    <property type="project" value="UniProtKB-SubCell"/>
</dbReference>
<keyword evidence="4 6" id="KW-0472">Membrane</keyword>
<feature type="transmembrane region" description="Helical" evidence="6">
    <location>
        <begin position="183"/>
        <end position="204"/>
    </location>
</feature>
<evidence type="ECO:0000256" key="1">
    <source>
        <dbReference type="ARBA" id="ARBA00004141"/>
    </source>
</evidence>
<protein>
    <recommendedName>
        <fullName evidence="7">Cyclic nucleotide-binding domain-containing protein</fullName>
    </recommendedName>
</protein>
<dbReference type="CDD" id="cd00038">
    <property type="entry name" value="CAP_ED"/>
    <property type="match status" value="1"/>
</dbReference>
<feature type="transmembrane region" description="Helical" evidence="6">
    <location>
        <begin position="612"/>
        <end position="634"/>
    </location>
</feature>
<evidence type="ECO:0000256" key="2">
    <source>
        <dbReference type="ARBA" id="ARBA00022692"/>
    </source>
</evidence>
<dbReference type="PROSITE" id="PS50042">
    <property type="entry name" value="CNMP_BINDING_3"/>
    <property type="match status" value="1"/>
</dbReference>
<feature type="domain" description="Cyclic nucleotide-binding" evidence="7">
    <location>
        <begin position="924"/>
        <end position="1030"/>
    </location>
</feature>
<evidence type="ECO:0000259" key="7">
    <source>
        <dbReference type="PROSITE" id="PS50042"/>
    </source>
</evidence>
<dbReference type="PANTHER" id="PTHR43310">
    <property type="entry name" value="SULFATE TRANSPORTER YBAR-RELATED"/>
    <property type="match status" value="1"/>
</dbReference>
<proteinExistence type="predicted"/>
<feature type="transmembrane region" description="Helical" evidence="6">
    <location>
        <begin position="640"/>
        <end position="661"/>
    </location>
</feature>
<feature type="transmembrane region" description="Helical" evidence="6">
    <location>
        <begin position="316"/>
        <end position="340"/>
    </location>
</feature>
<feature type="region of interest" description="Disordered" evidence="5">
    <location>
        <begin position="124"/>
        <end position="174"/>
    </location>
</feature>
<dbReference type="InterPro" id="IPR014710">
    <property type="entry name" value="RmlC-like_jellyroll"/>
</dbReference>
<sequence length="1058" mass="116365">MLVSSRDRYCVVDASDNKTRSTSQNPNKIGDALIPKGQKEMEASTVLRKSYGSVGGGELRSANNSSPQPIHLHPTLDALDVGPHAFRSSVPQPISQSPETKTLDVSQNRRLQCLSMPATLNSPLLRRNFSSPGDKLKSEKHSTLPQSYDPSLCTPLVREKSPDHRNGNGVENSKEETNKNESFLYYVIYAFVNSIMCLPCLYGYASVIFNHAIYQPHINALSKLVIFSSVIHQCCFTLFSTLPFSIGQVQDAGLIFLSAMSNKIASRILEDPGGDAEDVAEVILSTTIVLLGLATASLGAVLILMGKFRLADVVAYLPLPVVGGYLAFIGYFCLEAGVALCINDTIMKPSDWTLLLDEHSLLLAIPGILSGIALTAVARKCEDEAMLPISMVVIPVVFYIVLFTGGWTIEEAREGGWVGETSPPVPVVDLFHLVDFGKVRWDLLRISFPLGMTFVVSFSSCLDVAAISMDMGQALDTNNELMTLYRAAWVDSLDLIFLVKQYSRIEQDVGKTHELHHYCRCIFIFNPYLSLPSHSISRWIGILVGLSFLAVVISTVNFLEITPLFFLGSTLIFIGFDLMYEWIAEVRHKVTTSSSSFPLQSLSFISPPSRKFSLLASLSEYLVLLATFVAIQFLGIDGGIGLGIVVAIFDFVLTTASVSSVSRIRRRSLAFYGPQERAYIENNVYSMQYPKILILEVLSNILDAAGINASIQEKAEISRVNSPLPHHSRMNSIRISESLSPASISPGTRRLNRRQENRKESDKPKPVSVDHHMPRFLVLDLSSVSNVDASAARGCFLQLAKMCAARRIVVCAAGQNGRIDWIMQTHDCANHIDAEEMTSGSFDKNQKIILFDDLNDALQFCEKILVAEKPSNLAFKRFEDLAGPSGEITSISLSTAFTHFIGVEPDHAKALEEYEKSKLSFHTETRYKLGETIFCSGTNADGFYIVLSGSVVILKDGNRSDNEIVSGAGKQHVITRRNIIESGQVSRILSVGSIFGFVDFVLQRPRTFSVVAGAENVLIAKCHRDGLDRLKADNPAMDRIVDKVLLLCSAVELASRDP</sequence>
<dbReference type="InterPro" id="IPR052706">
    <property type="entry name" value="Membrane-Transporter-like"/>
</dbReference>
<comment type="subcellular location">
    <subcellularLocation>
        <location evidence="1">Membrane</location>
        <topology evidence="1">Multi-pass membrane protein</topology>
    </subcellularLocation>
</comment>
<dbReference type="Pfam" id="PF00916">
    <property type="entry name" value="Sulfate_transp"/>
    <property type="match status" value="1"/>
</dbReference>
<evidence type="ECO:0000313" key="8">
    <source>
        <dbReference type="EMBL" id="KAL3791800.1"/>
    </source>
</evidence>
<organism evidence="8 9">
    <name type="scientific">Cyclotella cryptica</name>
    <dbReference type="NCBI Taxonomy" id="29204"/>
    <lineage>
        <taxon>Eukaryota</taxon>
        <taxon>Sar</taxon>
        <taxon>Stramenopiles</taxon>
        <taxon>Ochrophyta</taxon>
        <taxon>Bacillariophyta</taxon>
        <taxon>Coscinodiscophyceae</taxon>
        <taxon>Thalassiosirophycidae</taxon>
        <taxon>Stephanodiscales</taxon>
        <taxon>Stephanodiscaceae</taxon>
        <taxon>Cyclotella</taxon>
    </lineage>
</organism>